<protein>
    <submittedName>
        <fullName evidence="2">Endoribonuclease L-PSP</fullName>
    </submittedName>
</protein>
<dbReference type="OrthoDB" id="8684161at2"/>
<dbReference type="HOGENOM" id="CLU_100715_4_2_11"/>
<gene>
    <name evidence="2" type="ordered locus">MODMU_0763</name>
</gene>
<dbReference type="GO" id="GO:0019239">
    <property type="term" value="F:deaminase activity"/>
    <property type="evidence" value="ECO:0007669"/>
    <property type="project" value="TreeGrafter"/>
</dbReference>
<accession>I4ES53</accession>
<proteinExistence type="inferred from homology"/>
<evidence type="ECO:0000313" key="2">
    <source>
        <dbReference type="EMBL" id="CCH86216.1"/>
    </source>
</evidence>
<dbReference type="InterPro" id="IPR035959">
    <property type="entry name" value="RutC-like_sf"/>
</dbReference>
<dbReference type="AlphaFoldDB" id="I4ES53"/>
<keyword evidence="3" id="KW-1185">Reference proteome</keyword>
<dbReference type="CDD" id="cd00448">
    <property type="entry name" value="YjgF_YER057c_UK114_family"/>
    <property type="match status" value="1"/>
</dbReference>
<dbReference type="Pfam" id="PF01042">
    <property type="entry name" value="Ribonuc_L-PSP"/>
    <property type="match status" value="1"/>
</dbReference>
<dbReference type="STRING" id="477641.MODMU_0763"/>
<dbReference type="EMBL" id="FO203431">
    <property type="protein sequence ID" value="CCH86216.1"/>
    <property type="molecule type" value="Genomic_DNA"/>
</dbReference>
<dbReference type="SUPFAM" id="SSF55298">
    <property type="entry name" value="YjgF-like"/>
    <property type="match status" value="1"/>
</dbReference>
<dbReference type="KEGG" id="mmar:MODMU_0763"/>
<dbReference type="GO" id="GO:0005829">
    <property type="term" value="C:cytosol"/>
    <property type="evidence" value="ECO:0007669"/>
    <property type="project" value="TreeGrafter"/>
</dbReference>
<evidence type="ECO:0000256" key="1">
    <source>
        <dbReference type="ARBA" id="ARBA00010552"/>
    </source>
</evidence>
<sequence>MSAPVHTDVPGMLPGLFPYSLAVRLGDTVRTAGIVGIDYTTGRPASLTDFRAQVRSTMDNLVAVLEAAGSSPSEVVETACYLTEMARWDEFNGIYSEYFSAPMPIRTTISCGLVPPFLVEVSAVAWSPRA</sequence>
<comment type="similarity">
    <text evidence="1">Belongs to the RutC family.</text>
</comment>
<dbReference type="InterPro" id="IPR006175">
    <property type="entry name" value="YjgF/YER057c/UK114"/>
</dbReference>
<organism evidence="2 3">
    <name type="scientific">Modestobacter italicus (strain DSM 44449 / CECT 9708 / BC 501)</name>
    <dbReference type="NCBI Taxonomy" id="2732864"/>
    <lineage>
        <taxon>Bacteria</taxon>
        <taxon>Bacillati</taxon>
        <taxon>Actinomycetota</taxon>
        <taxon>Actinomycetes</taxon>
        <taxon>Geodermatophilales</taxon>
        <taxon>Geodermatophilaceae</taxon>
        <taxon>Modestobacter</taxon>
    </lineage>
</organism>
<dbReference type="PANTHER" id="PTHR11803:SF58">
    <property type="entry name" value="PROTEIN HMF1-RELATED"/>
    <property type="match status" value="1"/>
</dbReference>
<dbReference type="PANTHER" id="PTHR11803">
    <property type="entry name" value="2-IMINOBUTANOATE/2-IMINOPROPANOATE DEAMINASE RIDA"/>
    <property type="match status" value="1"/>
</dbReference>
<evidence type="ECO:0000313" key="3">
    <source>
        <dbReference type="Proteomes" id="UP000006461"/>
    </source>
</evidence>
<dbReference type="Gene3D" id="3.30.1330.40">
    <property type="entry name" value="RutC-like"/>
    <property type="match status" value="1"/>
</dbReference>
<reference evidence="2 3" key="1">
    <citation type="journal article" date="2012" name="J. Bacteriol.">
        <title>Genome Sequence of Radiation-Resistant Modestobacter marinus Strain BC501, a Representative Actinobacterium That Thrives on Calcareous Stone Surfaces.</title>
        <authorList>
            <person name="Normand P."/>
            <person name="Gury J."/>
            <person name="Pujic P."/>
            <person name="Chouaia B."/>
            <person name="Crotti E."/>
            <person name="Brusetti L."/>
            <person name="Daffonchio D."/>
            <person name="Vacherie B."/>
            <person name="Barbe V."/>
            <person name="Medigue C."/>
            <person name="Calteau A."/>
            <person name="Ghodhbane-Gtari F."/>
            <person name="Essoussi I."/>
            <person name="Nouioui I."/>
            <person name="Abbassi-Ghozzi I."/>
            <person name="Gtari M."/>
        </authorList>
    </citation>
    <scope>NUCLEOTIDE SEQUENCE [LARGE SCALE GENOMIC DNA]</scope>
    <source>
        <strain evidence="3">BC 501</strain>
    </source>
</reference>
<dbReference type="Proteomes" id="UP000006461">
    <property type="component" value="Chromosome"/>
</dbReference>
<dbReference type="eggNOG" id="COG0251">
    <property type="taxonomic scope" value="Bacteria"/>
</dbReference>
<dbReference type="OMA" id="IRTTISC"/>
<name>I4ES53_MODI5</name>